<evidence type="ECO:0000256" key="11">
    <source>
        <dbReference type="PROSITE-ProRule" id="PRU00703"/>
    </source>
</evidence>
<feature type="region of interest" description="Disordered" evidence="12">
    <location>
        <begin position="142"/>
        <end position="162"/>
    </location>
</feature>
<evidence type="ECO:0000256" key="12">
    <source>
        <dbReference type="SAM" id="MobiDB-lite"/>
    </source>
</evidence>
<dbReference type="RefSeq" id="WP_040274555.1">
    <property type="nucleotide sequence ID" value="NZ_CP129899.1"/>
</dbReference>
<keyword evidence="3" id="KW-0028">Amino-acid biosynthesis</keyword>
<accession>A0A098BT38</accession>
<evidence type="ECO:0000256" key="10">
    <source>
        <dbReference type="NCBIfam" id="TIGR01137"/>
    </source>
</evidence>
<dbReference type="InterPro" id="IPR000644">
    <property type="entry name" value="CBS_dom"/>
</dbReference>
<evidence type="ECO:0000256" key="1">
    <source>
        <dbReference type="ARBA" id="ARBA00001933"/>
    </source>
</evidence>
<dbReference type="OrthoDB" id="9805733at2"/>
<evidence type="ECO:0000256" key="8">
    <source>
        <dbReference type="ARBA" id="ARBA00047490"/>
    </source>
</evidence>
<dbReference type="InterPro" id="IPR001926">
    <property type="entry name" value="TrpB-like_PALP"/>
</dbReference>
<sequence>MRIADSVVDLIGNTPLVKLNSVTTPGSGVVAAKIEYLNPGGSSKDRIAVKMVDAAEKSGALKPGGTIVEPTSGNTGIGLALVAQQRGYKCVFVCPDKVSEDKRNVLRAYGAEVVVCPTAVPPEHPDSYYTVSDRLARELPGGWKPDQYSNPAGPESHYETTGPEIWRDTDGKVTHFVAGVGTGGTITGTGRYLKEVSGGKVKVIGADPEGSVYSGGTGRPYLVEGVGEDFWPSAYDPSIPDEIIAVSDADSFDMTRRLAREEGLLVGGSCGMAVVAALRVAEREGPDALVVVLLPDGGRGYMSKIFNDKWMASYGFLRAPLDGKPDDSTVGDVLRSKSGELPALVHTHPSETVRDAIEILREYGVSQMPVVGAEPPVTAGEVAGSVSERELLSAVFEGRARLADPVAKHMSPTLPLIGVGESIAAATKAFGDTDALLVIDDGKPVGVITRHDLLGFISAGS</sequence>
<keyword evidence="7 14" id="KW-0456">Lyase</keyword>
<reference evidence="14 15" key="1">
    <citation type="journal article" date="2014" name="Genome Announc.">
        <title>Draft Genome Sequence of Propane- and Butane-Oxidizing Actinobacterium Rhodococcus ruber IEGM 231.</title>
        <authorList>
            <person name="Ivshina I.B."/>
            <person name="Kuyukina M.S."/>
            <person name="Krivoruchko A.V."/>
            <person name="Barbe V."/>
            <person name="Fischer C."/>
        </authorList>
    </citation>
    <scope>NUCLEOTIDE SEQUENCE [LARGE SCALE GENOMIC DNA]</scope>
</reference>
<dbReference type="Proteomes" id="UP000042997">
    <property type="component" value="Unassembled WGS sequence"/>
</dbReference>
<evidence type="ECO:0000256" key="5">
    <source>
        <dbReference type="ARBA" id="ARBA00022898"/>
    </source>
</evidence>
<dbReference type="InterPro" id="IPR050214">
    <property type="entry name" value="Cys_Synth/Cystath_Beta-Synth"/>
</dbReference>
<dbReference type="SMART" id="SM00116">
    <property type="entry name" value="CBS"/>
    <property type="match status" value="2"/>
</dbReference>
<dbReference type="Pfam" id="PF00571">
    <property type="entry name" value="CBS"/>
    <property type="match status" value="2"/>
</dbReference>
<dbReference type="GO" id="GO:0004122">
    <property type="term" value="F:cystathionine beta-synthase activity"/>
    <property type="evidence" value="ECO:0007669"/>
    <property type="project" value="UniProtKB-UniRule"/>
</dbReference>
<keyword evidence="11" id="KW-0129">CBS domain</keyword>
<dbReference type="PROSITE" id="PS51371">
    <property type="entry name" value="CBS"/>
    <property type="match status" value="1"/>
</dbReference>
<dbReference type="GO" id="GO:0004124">
    <property type="term" value="F:cysteine synthase activity"/>
    <property type="evidence" value="ECO:0007669"/>
    <property type="project" value="UniProtKB-EC"/>
</dbReference>
<organism evidence="14 15">
    <name type="scientific">Rhodococcus ruber</name>
    <dbReference type="NCBI Taxonomy" id="1830"/>
    <lineage>
        <taxon>Bacteria</taxon>
        <taxon>Bacillati</taxon>
        <taxon>Actinomycetota</taxon>
        <taxon>Actinomycetes</taxon>
        <taxon>Mycobacteriales</taxon>
        <taxon>Nocardiaceae</taxon>
        <taxon>Rhodococcus</taxon>
    </lineage>
</organism>
<keyword evidence="6" id="KW-0198">Cysteine biosynthesis</keyword>
<protein>
    <recommendedName>
        <fullName evidence="10">Cystathionine beta-synthase</fullName>
        <ecNumber evidence="10">4.2.1.22</ecNumber>
    </recommendedName>
</protein>
<evidence type="ECO:0000313" key="15">
    <source>
        <dbReference type="Proteomes" id="UP000042997"/>
    </source>
</evidence>
<evidence type="ECO:0000256" key="4">
    <source>
        <dbReference type="ARBA" id="ARBA00022679"/>
    </source>
</evidence>
<dbReference type="CDD" id="cd04608">
    <property type="entry name" value="CBS_pair_CBS"/>
    <property type="match status" value="1"/>
</dbReference>
<dbReference type="Gene3D" id="3.10.580.10">
    <property type="entry name" value="CBS-domain"/>
    <property type="match status" value="1"/>
</dbReference>
<dbReference type="eggNOG" id="COG0031">
    <property type="taxonomic scope" value="Bacteria"/>
</dbReference>
<name>A0A098BT38_9NOCA</name>
<comment type="cofactor">
    <cofactor evidence="1">
        <name>pyridoxal 5'-phosphate</name>
        <dbReference type="ChEBI" id="CHEBI:597326"/>
    </cofactor>
</comment>
<dbReference type="GO" id="GO:0019343">
    <property type="term" value="P:cysteine biosynthetic process via cystathionine"/>
    <property type="evidence" value="ECO:0007669"/>
    <property type="project" value="InterPro"/>
</dbReference>
<evidence type="ECO:0000256" key="7">
    <source>
        <dbReference type="ARBA" id="ARBA00023239"/>
    </source>
</evidence>
<keyword evidence="5" id="KW-0663">Pyridoxal phosphate</keyword>
<dbReference type="CDD" id="cd01561">
    <property type="entry name" value="CBS_like"/>
    <property type="match status" value="1"/>
</dbReference>
<dbReference type="GO" id="GO:0005737">
    <property type="term" value="C:cytoplasm"/>
    <property type="evidence" value="ECO:0007669"/>
    <property type="project" value="InterPro"/>
</dbReference>
<dbReference type="InterPro" id="IPR046342">
    <property type="entry name" value="CBS_dom_sf"/>
</dbReference>
<comment type="similarity">
    <text evidence="2">Belongs to the cysteine synthase/cystathionine beta-synthase family.</text>
</comment>
<dbReference type="InterPro" id="IPR046353">
    <property type="entry name" value="CBS_C"/>
</dbReference>
<dbReference type="InterPro" id="IPR005857">
    <property type="entry name" value="Cysta_beta_synth"/>
</dbReference>
<dbReference type="SUPFAM" id="SSF54631">
    <property type="entry name" value="CBS-domain pair"/>
    <property type="match status" value="1"/>
</dbReference>
<proteinExistence type="inferred from homology"/>
<evidence type="ECO:0000256" key="9">
    <source>
        <dbReference type="ARBA" id="ARBA00047931"/>
    </source>
</evidence>
<dbReference type="FunFam" id="3.40.50.1100:FF:000016">
    <property type="entry name" value="Cysteine synthase A"/>
    <property type="match status" value="1"/>
</dbReference>
<dbReference type="FunFam" id="3.40.50.1100:FF:000006">
    <property type="entry name" value="Cysteine synthase"/>
    <property type="match status" value="1"/>
</dbReference>
<dbReference type="AlphaFoldDB" id="A0A098BT38"/>
<keyword evidence="4" id="KW-0808">Transferase</keyword>
<evidence type="ECO:0000259" key="13">
    <source>
        <dbReference type="PROSITE" id="PS51371"/>
    </source>
</evidence>
<dbReference type="NCBIfam" id="TIGR01137">
    <property type="entry name" value="cysta_beta"/>
    <property type="match status" value="1"/>
</dbReference>
<dbReference type="EMBL" id="CCSD01000097">
    <property type="protein sequence ID" value="CDZ91380.1"/>
    <property type="molecule type" value="Genomic_DNA"/>
</dbReference>
<evidence type="ECO:0000256" key="3">
    <source>
        <dbReference type="ARBA" id="ARBA00022605"/>
    </source>
</evidence>
<evidence type="ECO:0000313" key="14">
    <source>
        <dbReference type="EMBL" id="CDZ91380.1"/>
    </source>
</evidence>
<dbReference type="eggNOG" id="COG3620">
    <property type="taxonomic scope" value="Bacteria"/>
</dbReference>
<dbReference type="PANTHER" id="PTHR10314">
    <property type="entry name" value="CYSTATHIONINE BETA-SYNTHASE"/>
    <property type="match status" value="1"/>
</dbReference>
<comment type="catalytic activity">
    <reaction evidence="9">
        <text>O-acetyl-L-serine + hydrogen sulfide = L-cysteine + acetate</text>
        <dbReference type="Rhea" id="RHEA:14829"/>
        <dbReference type="ChEBI" id="CHEBI:29919"/>
        <dbReference type="ChEBI" id="CHEBI:30089"/>
        <dbReference type="ChEBI" id="CHEBI:35235"/>
        <dbReference type="ChEBI" id="CHEBI:58340"/>
        <dbReference type="EC" id="2.5.1.47"/>
    </reaction>
</comment>
<gene>
    <name evidence="14" type="primary">cbs</name>
    <name evidence="14" type="ORF">RHRU231_820150</name>
</gene>
<dbReference type="SUPFAM" id="SSF53686">
    <property type="entry name" value="Tryptophan synthase beta subunit-like PLP-dependent enzymes"/>
    <property type="match status" value="1"/>
</dbReference>
<evidence type="ECO:0000256" key="2">
    <source>
        <dbReference type="ARBA" id="ARBA00007103"/>
    </source>
</evidence>
<dbReference type="EC" id="4.2.1.22" evidence="10"/>
<dbReference type="Pfam" id="PF00291">
    <property type="entry name" value="PALP"/>
    <property type="match status" value="1"/>
</dbReference>
<dbReference type="InterPro" id="IPR036052">
    <property type="entry name" value="TrpB-like_PALP_sf"/>
</dbReference>
<evidence type="ECO:0000256" key="6">
    <source>
        <dbReference type="ARBA" id="ARBA00023192"/>
    </source>
</evidence>
<dbReference type="Gene3D" id="3.40.50.1100">
    <property type="match status" value="2"/>
</dbReference>
<feature type="domain" description="CBS" evidence="13">
    <location>
        <begin position="340"/>
        <end position="401"/>
    </location>
</feature>
<comment type="catalytic activity">
    <reaction evidence="8">
        <text>L-homocysteine + L-serine = L,L-cystathionine + H2O</text>
        <dbReference type="Rhea" id="RHEA:10112"/>
        <dbReference type="ChEBI" id="CHEBI:15377"/>
        <dbReference type="ChEBI" id="CHEBI:33384"/>
        <dbReference type="ChEBI" id="CHEBI:58161"/>
        <dbReference type="ChEBI" id="CHEBI:58199"/>
        <dbReference type="EC" id="4.2.1.22"/>
    </reaction>
</comment>